<dbReference type="Proteomes" id="UP000295195">
    <property type="component" value="Unassembled WGS sequence"/>
</dbReference>
<dbReference type="InterPro" id="IPR032237">
    <property type="entry name" value="Cas9_PI"/>
</dbReference>
<dbReference type="AlphaFoldDB" id="A0A4R6CQF6"/>
<proteinExistence type="predicted"/>
<dbReference type="Pfam" id="PF16595">
    <property type="entry name" value="Cas9_PI"/>
    <property type="match status" value="1"/>
</dbReference>
<sequence>MVNLKSLVLILKKENEILKKTKNFDFVAKLLGSKAPNEIRSQQGKVLFEKNKIRLQLNKAYNYKYMLVSRDTTTKNQEMFGMTIYPRAERDIAKSRKLIEKRKGFSTDIYGGYTGTAAAYMAIVRINKTKSSQYKVIAVPMTKRAILNKAEKEGNYEKILKQILSPSILYNDKGKRKAGVISFDIIKGKVPYNQVVQDGNKKFLLKSAIYLCNAKQLVLSEEAMRVITGHWLDSDKQDQELLDVYDEILEKIDRYLPLFDIRDFRNKLHKGREKFLKLNAEDKFKAIIQILKGLHDNSDTGELKDIGITVPFGQLQNNSGITLSSDTILVYQSPTGLFEKRVKISSL</sequence>
<accession>A0A4R6CQF6</accession>
<feature type="domain" description="CRISPR-associated endonuclease Cas9 PAM-interacting" evidence="1">
    <location>
        <begin position="78"/>
        <end position="340"/>
    </location>
</feature>
<comment type="caution">
    <text evidence="2">The sequence shown here is derived from an EMBL/GenBank/DDBJ whole genome shotgun (WGS) entry which is preliminary data.</text>
</comment>
<dbReference type="EMBL" id="NKLP01000244">
    <property type="protein sequence ID" value="TDN29068.1"/>
    <property type="molecule type" value="Genomic_DNA"/>
</dbReference>
<name>A0A4R6CQF6_9LACO</name>
<reference evidence="2 3" key="1">
    <citation type="submission" date="2017-06" db="EMBL/GenBank/DDBJ databases">
        <authorList>
            <person name="Swanenburg J."/>
            <person name="Kort R."/>
        </authorList>
    </citation>
    <scope>NUCLEOTIDE SEQUENCE [LARGE SCALE GENOMIC DNA]</scope>
    <source>
        <strain evidence="2 3">RL05</strain>
    </source>
</reference>
<protein>
    <recommendedName>
        <fullName evidence="1">CRISPR-associated endonuclease Cas9 PAM-interacting domain-containing protein</fullName>
    </recommendedName>
</protein>
<dbReference type="RefSeq" id="WP_005728740.1">
    <property type="nucleotide sequence ID" value="NZ_CAZZQD010000001.1"/>
</dbReference>
<evidence type="ECO:0000313" key="3">
    <source>
        <dbReference type="Proteomes" id="UP000295195"/>
    </source>
</evidence>
<evidence type="ECO:0000313" key="2">
    <source>
        <dbReference type="EMBL" id="TDN29068.1"/>
    </source>
</evidence>
<evidence type="ECO:0000259" key="1">
    <source>
        <dbReference type="Pfam" id="PF16595"/>
    </source>
</evidence>
<organism evidence="2 3">
    <name type="scientific">Lactobacillus crispatus</name>
    <dbReference type="NCBI Taxonomy" id="47770"/>
    <lineage>
        <taxon>Bacteria</taxon>
        <taxon>Bacillati</taxon>
        <taxon>Bacillota</taxon>
        <taxon>Bacilli</taxon>
        <taxon>Lactobacillales</taxon>
        <taxon>Lactobacillaceae</taxon>
        <taxon>Lactobacillus</taxon>
    </lineage>
</organism>
<gene>
    <name evidence="2" type="ORF">CEE75_11790</name>
</gene>